<dbReference type="SUPFAM" id="SSF53098">
    <property type="entry name" value="Ribonuclease H-like"/>
    <property type="match status" value="1"/>
</dbReference>
<dbReference type="Gene3D" id="3.30.420.10">
    <property type="entry name" value="Ribonuclease H-like superfamily/Ribonuclease H"/>
    <property type="match status" value="1"/>
</dbReference>
<dbReference type="InterPro" id="IPR044730">
    <property type="entry name" value="RNase_H-like_dom_plant"/>
</dbReference>
<dbReference type="GO" id="GO:0003676">
    <property type="term" value="F:nucleic acid binding"/>
    <property type="evidence" value="ECO:0007669"/>
    <property type="project" value="InterPro"/>
</dbReference>
<accession>Q9ZU98</accession>
<dbReference type="PANTHER" id="PTHR34146:SF3">
    <property type="entry name" value="POLYNUCLEOTIDYL TRANSFERASE, RIBONUCLEASE H-LIKE SUPERFAMILY PROTEIN"/>
    <property type="match status" value="1"/>
</dbReference>
<evidence type="ECO:0000259" key="1">
    <source>
        <dbReference type="Pfam" id="PF13456"/>
    </source>
</evidence>
<reference evidence="2" key="3">
    <citation type="submission" date="2002-02" db="EMBL/GenBank/DDBJ databases">
        <authorList>
            <person name="Town C.D."/>
            <person name="Kaul S."/>
        </authorList>
    </citation>
    <scope>NUCLEOTIDE SEQUENCE</scope>
</reference>
<dbReference type="ExpressionAtlas" id="Q9ZU98">
    <property type="expression patterns" value="differential"/>
</dbReference>
<feature type="domain" description="RNase H type-1" evidence="1">
    <location>
        <begin position="25"/>
        <end position="102"/>
    </location>
</feature>
<name>Q9ZU98_ARATH</name>
<dbReference type="InterPro" id="IPR002156">
    <property type="entry name" value="RNaseH_domain"/>
</dbReference>
<protein>
    <submittedName>
        <fullName evidence="2">Uncharacterized protein At2g01700</fullName>
    </submittedName>
</protein>
<reference key="1">
    <citation type="journal article" date="1999" name="Nature">
        <title>Sequence and analysis of chromosome 2 of the plant Arabidopsis thaliana.</title>
        <authorList>
            <person name="Lin X."/>
            <person name="Kaul S."/>
            <person name="Rounsley S."/>
            <person name="Shea T.P."/>
            <person name="Benito M.I."/>
            <person name="Town C.D."/>
            <person name="Fujii C.Y."/>
            <person name="Mason T."/>
            <person name="Bowman C.L."/>
            <person name="Barnstead M."/>
            <person name="Feldblyum T.V."/>
            <person name="Buell C.R."/>
            <person name="Ketchum K.A."/>
            <person name="Lee J."/>
            <person name="Ronning C.M."/>
            <person name="Koo H.L."/>
            <person name="Moffat K.S."/>
            <person name="Cronin L.A."/>
            <person name="Shen M."/>
            <person name="Pai G."/>
            <person name="Van Aken S."/>
            <person name="Umayam L."/>
            <person name="Tallon L.J."/>
            <person name="Gill J.E."/>
            <person name="Adams M.D."/>
            <person name="Carrera A.J."/>
            <person name="Creasy T.H."/>
            <person name="Goodman H.M."/>
            <person name="Somerville C.R."/>
            <person name="Copenhaver G.P."/>
            <person name="Preuss D."/>
            <person name="Nierman W.C."/>
            <person name="White O."/>
            <person name="Eisen J.A."/>
            <person name="Salzberg S.L."/>
            <person name="Fraser C.M."/>
            <person name="Venter J.C."/>
        </authorList>
    </citation>
    <scope>NUCLEOTIDE SEQUENCE [LARGE SCALE GENOMIC DNA]</scope>
    <source>
        <strain>cv. Columbia</strain>
    </source>
</reference>
<organism evidence="2">
    <name type="scientific">Arabidopsis thaliana</name>
    <name type="common">Mouse-ear cress</name>
    <dbReference type="NCBI Taxonomy" id="3702"/>
    <lineage>
        <taxon>Eukaryota</taxon>
        <taxon>Viridiplantae</taxon>
        <taxon>Streptophyta</taxon>
        <taxon>Embryophyta</taxon>
        <taxon>Tracheophyta</taxon>
        <taxon>Spermatophyta</taxon>
        <taxon>Magnoliopsida</taxon>
        <taxon>eudicotyledons</taxon>
        <taxon>Gunneridae</taxon>
        <taxon>Pentapetalae</taxon>
        <taxon>rosids</taxon>
        <taxon>malvids</taxon>
        <taxon>Brassicales</taxon>
        <taxon>Brassicaceae</taxon>
        <taxon>Camelineae</taxon>
        <taxon>Arabidopsis</taxon>
    </lineage>
</organism>
<dbReference type="PANTHER" id="PTHR34146">
    <property type="entry name" value="POLYNUCLEOTIDYL TRANSFERASE, RIBONUCLEASE H-LIKE SUPERFAMILY PROTEIN-RELATED"/>
    <property type="match status" value="1"/>
</dbReference>
<dbReference type="InterPro" id="IPR036397">
    <property type="entry name" value="RNaseH_sf"/>
</dbReference>
<dbReference type="GO" id="GO:0004523">
    <property type="term" value="F:RNA-DNA hybrid ribonuclease activity"/>
    <property type="evidence" value="ECO:0007669"/>
    <property type="project" value="InterPro"/>
</dbReference>
<evidence type="ECO:0000313" key="2">
    <source>
        <dbReference type="EMBL" id="AAD12701.1"/>
    </source>
</evidence>
<dbReference type="PIR" id="A84428">
    <property type="entry name" value="A84428"/>
</dbReference>
<dbReference type="InterPro" id="IPR012337">
    <property type="entry name" value="RNaseH-like_sf"/>
</dbReference>
<sequence length="104" mass="11605">MGSKKQIRVQNISHDNIYSGLRCFVDGSWKGSDKFSGLGWFCRSSNGDSPTMGAANLRRSLYPLHTEVEALLWSMKCMIGADNQEVAFFTDYSDLVKMVSSPTE</sequence>
<dbReference type="Pfam" id="PF13456">
    <property type="entry name" value="RVT_3"/>
    <property type="match status" value="1"/>
</dbReference>
<reference evidence="2" key="2">
    <citation type="submission" date="2000-03" db="EMBL/GenBank/DDBJ databases">
        <authorList>
            <person name="Lin X."/>
            <person name="Kaul S."/>
            <person name="Shea T.P."/>
            <person name="Fujii C.Y."/>
            <person name="Shen M."/>
            <person name="VanAken S.E."/>
            <person name="Barnstead M.E."/>
            <person name="Mason T.M."/>
            <person name="Bowman C.L."/>
            <person name="Ronning C.M."/>
            <person name="Benito M.-I."/>
            <person name="Carrera A.J."/>
            <person name="Creasy T.H."/>
            <person name="Buell C.R."/>
            <person name="Town C.D."/>
            <person name="Nierman W.C."/>
            <person name="Fraser C.M."/>
            <person name="Venter J.C."/>
        </authorList>
    </citation>
    <scope>NUCLEOTIDE SEQUENCE</scope>
</reference>
<dbReference type="EMBL" id="AC006069">
    <property type="protein sequence ID" value="AAD12701.1"/>
    <property type="molecule type" value="Genomic_DNA"/>
</dbReference>
<proteinExistence type="predicted"/>
<dbReference type="CDD" id="cd06222">
    <property type="entry name" value="RNase_H_like"/>
    <property type="match status" value="1"/>
</dbReference>
<dbReference type="AlphaFoldDB" id="Q9ZU98"/>